<organism evidence="2 3">
    <name type="scientific">Tistrella bauzanensis</name>
    <dbReference type="NCBI Taxonomy" id="657419"/>
    <lineage>
        <taxon>Bacteria</taxon>
        <taxon>Pseudomonadati</taxon>
        <taxon>Pseudomonadota</taxon>
        <taxon>Alphaproteobacteria</taxon>
        <taxon>Geminicoccales</taxon>
        <taxon>Geminicoccaceae</taxon>
        <taxon>Tistrella</taxon>
    </lineage>
</organism>
<feature type="transmembrane region" description="Helical" evidence="1">
    <location>
        <begin position="12"/>
        <end position="30"/>
    </location>
</feature>
<feature type="transmembrane region" description="Helical" evidence="1">
    <location>
        <begin position="97"/>
        <end position="115"/>
    </location>
</feature>
<accession>A0ABQ1I8D3</accession>
<reference evidence="3" key="1">
    <citation type="journal article" date="2019" name="Int. J. Syst. Evol. Microbiol.">
        <title>The Global Catalogue of Microorganisms (GCM) 10K type strain sequencing project: providing services to taxonomists for standard genome sequencing and annotation.</title>
        <authorList>
            <consortium name="The Broad Institute Genomics Platform"/>
            <consortium name="The Broad Institute Genome Sequencing Center for Infectious Disease"/>
            <person name="Wu L."/>
            <person name="Ma J."/>
        </authorList>
    </citation>
    <scope>NUCLEOTIDE SEQUENCE [LARGE SCALE GENOMIC DNA]</scope>
    <source>
        <strain evidence="3">CGMCC 1.10188</strain>
    </source>
</reference>
<evidence type="ECO:0000313" key="2">
    <source>
        <dbReference type="EMBL" id="GGB25592.1"/>
    </source>
</evidence>
<feature type="transmembrane region" description="Helical" evidence="1">
    <location>
        <begin position="179"/>
        <end position="198"/>
    </location>
</feature>
<proteinExistence type="predicted"/>
<protein>
    <submittedName>
        <fullName evidence="2">Uncharacterized protein</fullName>
    </submittedName>
</protein>
<dbReference type="Proteomes" id="UP000603352">
    <property type="component" value="Unassembled WGS sequence"/>
</dbReference>
<comment type="caution">
    <text evidence="2">The sequence shown here is derived from an EMBL/GenBank/DDBJ whole genome shotgun (WGS) entry which is preliminary data.</text>
</comment>
<sequence length="298" mass="29678">MSDIPSLIEHPMAVTLIWPLMIGLLLPPALRWLAGSTTGWRVAVVAVPLGLLAGLVLMLGRPALPPPSSTQKLPYVLTAAAAAAALIGLLNGRVARFASGLACVLVVGGGVLWMLGGRLQRYETVDLVLLLGGLGLGLGVLIARLSLRADSDGAGRMVLVILGAAGLGAVALHGGTASIAQAGFMLAAAGLGFLPWLLLPGRAGFGAAGVVAAVGALALIAAHLVMSRPSGLIAACLAILLLVPFADGPARRITARIGGRLGSIWARLAGLVVLAAVAVVPVLIAVAIAMLVGAGLPG</sequence>
<dbReference type="EMBL" id="BMDZ01000002">
    <property type="protein sequence ID" value="GGB25592.1"/>
    <property type="molecule type" value="Genomic_DNA"/>
</dbReference>
<evidence type="ECO:0000313" key="3">
    <source>
        <dbReference type="Proteomes" id="UP000603352"/>
    </source>
</evidence>
<evidence type="ECO:0000256" key="1">
    <source>
        <dbReference type="SAM" id="Phobius"/>
    </source>
</evidence>
<feature type="transmembrane region" description="Helical" evidence="1">
    <location>
        <begin position="205"/>
        <end position="226"/>
    </location>
</feature>
<keyword evidence="1" id="KW-1133">Transmembrane helix</keyword>
<feature type="transmembrane region" description="Helical" evidence="1">
    <location>
        <begin position="127"/>
        <end position="147"/>
    </location>
</feature>
<dbReference type="RefSeq" id="WP_188574247.1">
    <property type="nucleotide sequence ID" value="NZ_BMDZ01000002.1"/>
</dbReference>
<keyword evidence="3" id="KW-1185">Reference proteome</keyword>
<keyword evidence="1" id="KW-0472">Membrane</keyword>
<feature type="transmembrane region" description="Helical" evidence="1">
    <location>
        <begin position="73"/>
        <end position="90"/>
    </location>
</feature>
<gene>
    <name evidence="2" type="ORF">GCM10011505_03500</name>
</gene>
<name>A0ABQ1I8D3_9PROT</name>
<feature type="transmembrane region" description="Helical" evidence="1">
    <location>
        <begin position="271"/>
        <end position="296"/>
    </location>
</feature>
<feature type="transmembrane region" description="Helical" evidence="1">
    <location>
        <begin position="232"/>
        <end position="250"/>
    </location>
</feature>
<feature type="transmembrane region" description="Helical" evidence="1">
    <location>
        <begin position="42"/>
        <end position="61"/>
    </location>
</feature>
<feature type="transmembrane region" description="Helical" evidence="1">
    <location>
        <begin position="154"/>
        <end position="173"/>
    </location>
</feature>
<keyword evidence="1" id="KW-0812">Transmembrane</keyword>